<evidence type="ECO:0000259" key="1">
    <source>
        <dbReference type="Pfam" id="PF24515"/>
    </source>
</evidence>
<reference evidence="3" key="1">
    <citation type="journal article" date="2018" name="Nat. Microbiol.">
        <title>Leveraging single-cell genomics to expand the fungal tree of life.</title>
        <authorList>
            <person name="Ahrendt S.R."/>
            <person name="Quandt C.A."/>
            <person name="Ciobanu D."/>
            <person name="Clum A."/>
            <person name="Salamov A."/>
            <person name="Andreopoulos B."/>
            <person name="Cheng J.F."/>
            <person name="Woyke T."/>
            <person name="Pelin A."/>
            <person name="Henrissat B."/>
            <person name="Reynolds N.K."/>
            <person name="Benny G.L."/>
            <person name="Smith M.E."/>
            <person name="James T.Y."/>
            <person name="Grigoriev I.V."/>
        </authorList>
    </citation>
    <scope>NUCLEOTIDE SEQUENCE [LARGE SCALE GENOMIC DNA]</scope>
    <source>
        <strain evidence="3">CSF55</strain>
    </source>
</reference>
<dbReference type="GO" id="GO:0031267">
    <property type="term" value="F:small GTPase binding"/>
    <property type="evidence" value="ECO:0007669"/>
    <property type="project" value="TreeGrafter"/>
</dbReference>
<feature type="domain" description="KNTC1 third ARM-repeats" evidence="1">
    <location>
        <begin position="127"/>
        <end position="312"/>
    </location>
</feature>
<dbReference type="GO" id="GO:1903394">
    <property type="term" value="P:protein localization to kinetochore involved in kinetochore assembly"/>
    <property type="evidence" value="ECO:0007669"/>
    <property type="project" value="TreeGrafter"/>
</dbReference>
<dbReference type="AlphaFoldDB" id="A0A4P9YCU7"/>
<dbReference type="GO" id="GO:0005737">
    <property type="term" value="C:cytoplasm"/>
    <property type="evidence" value="ECO:0007669"/>
    <property type="project" value="TreeGrafter"/>
</dbReference>
<dbReference type="PANTHER" id="PTHR15688:SF1">
    <property type="entry name" value="KINETOCHORE-ASSOCIATED PROTEIN 1"/>
    <property type="match status" value="1"/>
</dbReference>
<dbReference type="InterPro" id="IPR052802">
    <property type="entry name" value="KNTC1"/>
</dbReference>
<dbReference type="GO" id="GO:0000070">
    <property type="term" value="P:mitotic sister chromatid segregation"/>
    <property type="evidence" value="ECO:0007669"/>
    <property type="project" value="TreeGrafter"/>
</dbReference>
<gene>
    <name evidence="2" type="ORF">ROZALSC1DRAFT_24533</name>
</gene>
<dbReference type="InterPro" id="IPR055405">
    <property type="entry name" value="ARM_KNTC1_3rd"/>
</dbReference>
<evidence type="ECO:0000313" key="3">
    <source>
        <dbReference type="Proteomes" id="UP000281549"/>
    </source>
</evidence>
<evidence type="ECO:0000313" key="2">
    <source>
        <dbReference type="EMBL" id="RKP17116.1"/>
    </source>
</evidence>
<dbReference type="GO" id="GO:0005828">
    <property type="term" value="C:kinetochore microtubule"/>
    <property type="evidence" value="ECO:0007669"/>
    <property type="project" value="TreeGrafter"/>
</dbReference>
<dbReference type="EMBL" id="ML006021">
    <property type="protein sequence ID" value="RKP17116.1"/>
    <property type="molecule type" value="Genomic_DNA"/>
</dbReference>
<proteinExistence type="predicted"/>
<sequence length="318" mass="36914">MHLLYAEESANQGDHLKMIQLCNTEDGDYLKPISNSDKNLYFSEMFFEQGLIMPTRESFGEALKCFCKSSKTYKLISKESKLKGRMSYEENPLNGLVEMLTEQGYYQSALLIRNNLMISEPNKTIIEPYLRKVFSFKELDCEVAVSLMISLPVETAFNLFRGGLSTIGNDYLRLIKLASIGMACGNLWNQRSFFVDCQQLEKNGIWWYHLNLLEIPFDNVKFRTSKFGEYQKTLIPMILEKSDLDISSVKDYCECFDINKDFAYFEFIQQSIKKREFKGNVLNVIEEIKNKEKLKDLLLNEILNNISPFDYSSKVSLV</sequence>
<dbReference type="GO" id="GO:1990423">
    <property type="term" value="C:RZZ complex"/>
    <property type="evidence" value="ECO:0007669"/>
    <property type="project" value="TreeGrafter"/>
</dbReference>
<accession>A0A4P9YCU7</accession>
<name>A0A4P9YCU7_ROZAC</name>
<dbReference type="PANTHER" id="PTHR15688">
    <property type="entry name" value="KINETOCHORE-ASSOCIATED PROTEIN 1"/>
    <property type="match status" value="1"/>
</dbReference>
<dbReference type="Pfam" id="PF24515">
    <property type="entry name" value="ARM_KNTC1_3rd"/>
    <property type="match status" value="1"/>
</dbReference>
<organism evidence="2 3">
    <name type="scientific">Rozella allomycis (strain CSF55)</name>
    <dbReference type="NCBI Taxonomy" id="988480"/>
    <lineage>
        <taxon>Eukaryota</taxon>
        <taxon>Fungi</taxon>
        <taxon>Fungi incertae sedis</taxon>
        <taxon>Cryptomycota</taxon>
        <taxon>Cryptomycota incertae sedis</taxon>
        <taxon>Rozella</taxon>
    </lineage>
</organism>
<protein>
    <recommendedName>
        <fullName evidence="1">KNTC1 third ARM-repeats domain-containing protein</fullName>
    </recommendedName>
</protein>
<dbReference type="GO" id="GO:0007094">
    <property type="term" value="P:mitotic spindle assembly checkpoint signaling"/>
    <property type="evidence" value="ECO:0007669"/>
    <property type="project" value="TreeGrafter"/>
</dbReference>
<dbReference type="Proteomes" id="UP000281549">
    <property type="component" value="Unassembled WGS sequence"/>
</dbReference>